<proteinExistence type="predicted"/>
<dbReference type="RefSeq" id="WP_054466288.1">
    <property type="nucleotide sequence ID" value="NZ_CP159837.1"/>
</dbReference>
<protein>
    <recommendedName>
        <fullName evidence="2">Transposase</fullName>
    </recommendedName>
</protein>
<dbReference type="AlphaFoldDB" id="A0AAU8JIP6"/>
<reference evidence="1" key="1">
    <citation type="submission" date="2024-07" db="EMBL/GenBank/DDBJ databases">
        <authorList>
            <person name="Kim Y.J."/>
            <person name="Jeong J.Y."/>
        </authorList>
    </citation>
    <scope>NUCLEOTIDE SEQUENCE</scope>
    <source>
        <strain evidence="1">GIHE-MW2</strain>
    </source>
</reference>
<sequence>MSPLLAQVLREIEQLADYRLRVYRRFPHKRMVQVVVYLKPSNSPLVRQDYFRIEELPPFG</sequence>
<evidence type="ECO:0000313" key="1">
    <source>
        <dbReference type="EMBL" id="XCM39122.1"/>
    </source>
</evidence>
<dbReference type="EMBL" id="CP159837">
    <property type="protein sequence ID" value="XCM39122.1"/>
    <property type="molecule type" value="Genomic_DNA"/>
</dbReference>
<evidence type="ECO:0008006" key="2">
    <source>
        <dbReference type="Google" id="ProtNLM"/>
    </source>
</evidence>
<accession>A0AAU8JIP6</accession>
<gene>
    <name evidence="1" type="ORF">ABWT76_002021</name>
</gene>
<name>A0AAU8JIP6_9CYAN</name>
<organism evidence="1">
    <name type="scientific">Planktothricoides raciborskii GIHE-MW2</name>
    <dbReference type="NCBI Taxonomy" id="2792601"/>
    <lineage>
        <taxon>Bacteria</taxon>
        <taxon>Bacillati</taxon>
        <taxon>Cyanobacteriota</taxon>
        <taxon>Cyanophyceae</taxon>
        <taxon>Oscillatoriophycideae</taxon>
        <taxon>Oscillatoriales</taxon>
        <taxon>Oscillatoriaceae</taxon>
        <taxon>Planktothricoides</taxon>
    </lineage>
</organism>